<evidence type="ECO:0000313" key="2">
    <source>
        <dbReference type="EMBL" id="OXA42359.1"/>
    </source>
</evidence>
<feature type="transmembrane region" description="Helical" evidence="1">
    <location>
        <begin position="250"/>
        <end position="270"/>
    </location>
</feature>
<dbReference type="AlphaFoldDB" id="A0A226DAX4"/>
<dbReference type="EMBL" id="LNIX01000026">
    <property type="protein sequence ID" value="OXA42359.1"/>
    <property type="molecule type" value="Genomic_DNA"/>
</dbReference>
<evidence type="ECO:0000256" key="1">
    <source>
        <dbReference type="SAM" id="Phobius"/>
    </source>
</evidence>
<feature type="transmembrane region" description="Helical" evidence="1">
    <location>
        <begin position="134"/>
        <end position="154"/>
    </location>
</feature>
<proteinExistence type="predicted"/>
<keyword evidence="1" id="KW-0472">Membrane</keyword>
<feature type="transmembrane region" description="Helical" evidence="1">
    <location>
        <begin position="84"/>
        <end position="105"/>
    </location>
</feature>
<feature type="transmembrane region" description="Helical" evidence="1">
    <location>
        <begin position="217"/>
        <end position="238"/>
    </location>
</feature>
<keyword evidence="1" id="KW-1133">Transmembrane helix</keyword>
<organism evidence="2 3">
    <name type="scientific">Folsomia candida</name>
    <name type="common">Springtail</name>
    <dbReference type="NCBI Taxonomy" id="158441"/>
    <lineage>
        <taxon>Eukaryota</taxon>
        <taxon>Metazoa</taxon>
        <taxon>Ecdysozoa</taxon>
        <taxon>Arthropoda</taxon>
        <taxon>Hexapoda</taxon>
        <taxon>Collembola</taxon>
        <taxon>Entomobryomorpha</taxon>
        <taxon>Isotomoidea</taxon>
        <taxon>Isotomidae</taxon>
        <taxon>Proisotominae</taxon>
        <taxon>Folsomia</taxon>
    </lineage>
</organism>
<keyword evidence="1" id="KW-0812">Transmembrane</keyword>
<evidence type="ECO:0000313" key="3">
    <source>
        <dbReference type="Proteomes" id="UP000198287"/>
    </source>
</evidence>
<reference evidence="2 3" key="1">
    <citation type="submission" date="2015-12" db="EMBL/GenBank/DDBJ databases">
        <title>The genome of Folsomia candida.</title>
        <authorList>
            <person name="Faddeeva A."/>
            <person name="Derks M.F."/>
            <person name="Anvar Y."/>
            <person name="Smit S."/>
            <person name="Van Straalen N."/>
            <person name="Roelofs D."/>
        </authorList>
    </citation>
    <scope>NUCLEOTIDE SEQUENCE [LARGE SCALE GENOMIC DNA]</scope>
    <source>
        <strain evidence="2 3">VU population</strain>
        <tissue evidence="2">Whole body</tissue>
    </source>
</reference>
<accession>A0A226DAX4</accession>
<name>A0A226DAX4_FOLCA</name>
<gene>
    <name evidence="2" type="ORF">Fcan01_22744</name>
</gene>
<evidence type="ECO:0008006" key="4">
    <source>
        <dbReference type="Google" id="ProtNLM"/>
    </source>
</evidence>
<comment type="caution">
    <text evidence="2">The sequence shown here is derived from an EMBL/GenBank/DDBJ whole genome shotgun (WGS) entry which is preliminary data.</text>
</comment>
<protein>
    <recommendedName>
        <fullName evidence="4">Gustatory receptor</fullName>
    </recommendedName>
</protein>
<sequence>MVVLLVTGITFCILVIGEGTVTLVNYLLLMYNELNKLGQRTHGEILRQTERMGGRNKILDKLCIMLGISGIRTETGRLDMIEKLLFSGILYLTVFIGGTATLYIIGPSALIQNFDVVNFVLSDIWSSMGISENAFAQLVLTVPLRLVLVLIFWIELQRTLPFLVYLLILPGQVVIRSIDIFLSHAKQSVISPIKITLEWILHYKRLQMLNTTASGHLATMIFVLMAVVLQLSAGLNFATIRLLGYGMNPLYYAIFPCFGMLTMLAVKVVLKVAAGVNTKSNEVLVLWKHGSAKMYGGRNNYTLKTLKAMPALRVYAGLHDTHFFKLDKTVISTFVSSIIDWTMTLLMTFPVDEFDAA</sequence>
<dbReference type="Proteomes" id="UP000198287">
    <property type="component" value="Unassembled WGS sequence"/>
</dbReference>
<keyword evidence="3" id="KW-1185">Reference proteome</keyword>